<dbReference type="RefSeq" id="WP_271921960.1">
    <property type="nucleotide sequence ID" value="NZ_JAQNDO010000001.1"/>
</dbReference>
<accession>A0ABT5EU99</accession>
<reference evidence="3 4" key="1">
    <citation type="submission" date="2022-11" db="EMBL/GenBank/DDBJ databases">
        <title>Minimal conservation of predation-associated metabolite biosynthetic gene clusters underscores biosynthetic potential of Myxococcota including descriptions for ten novel species: Archangium lansinium sp. nov., Myxococcus landrumus sp. nov., Nannocystis bai.</title>
        <authorList>
            <person name="Ahearne A."/>
            <person name="Stevens C."/>
            <person name="Dowd S."/>
        </authorList>
    </citation>
    <scope>NUCLEOTIDE SEQUENCE [LARGE SCALE GENOMIC DNA]</scope>
    <source>
        <strain evidence="3 4">RJM3</strain>
    </source>
</reference>
<evidence type="ECO:0000313" key="3">
    <source>
        <dbReference type="EMBL" id="MDC0744929.1"/>
    </source>
</evidence>
<organism evidence="3 4">
    <name type="scientific">Polyangium mundeleinium</name>
    <dbReference type="NCBI Taxonomy" id="2995306"/>
    <lineage>
        <taxon>Bacteria</taxon>
        <taxon>Pseudomonadati</taxon>
        <taxon>Myxococcota</taxon>
        <taxon>Polyangia</taxon>
        <taxon>Polyangiales</taxon>
        <taxon>Polyangiaceae</taxon>
        <taxon>Polyangium</taxon>
    </lineage>
</organism>
<keyword evidence="2" id="KW-0732">Signal</keyword>
<comment type="caution">
    <text evidence="3">The sequence shown here is derived from an EMBL/GenBank/DDBJ whole genome shotgun (WGS) entry which is preliminary data.</text>
</comment>
<feature type="compositionally biased region" description="Low complexity" evidence="1">
    <location>
        <begin position="51"/>
        <end position="78"/>
    </location>
</feature>
<feature type="chain" id="PRO_5045564321" description="Lipoprotein" evidence="2">
    <location>
        <begin position="21"/>
        <end position="222"/>
    </location>
</feature>
<dbReference type="PROSITE" id="PS51257">
    <property type="entry name" value="PROKAR_LIPOPROTEIN"/>
    <property type="match status" value="1"/>
</dbReference>
<gene>
    <name evidence="3" type="ORF">POL67_26595</name>
</gene>
<evidence type="ECO:0000256" key="1">
    <source>
        <dbReference type="SAM" id="MobiDB-lite"/>
    </source>
</evidence>
<dbReference type="EMBL" id="JAQNDO010000001">
    <property type="protein sequence ID" value="MDC0744929.1"/>
    <property type="molecule type" value="Genomic_DNA"/>
</dbReference>
<feature type="region of interest" description="Disordered" evidence="1">
    <location>
        <begin position="26"/>
        <end position="94"/>
    </location>
</feature>
<sequence>MNLSKTVSSSLLFAVVVLGAACGGATPAPEAPAEAPATPPPAAEPAPAATPAPAAEPSAAPQAPAADAAKPAADVPTPLTKPASTHQIAGKSLSEIEQPDLREAFKASPWKTVDGTNTFFVEGVYESHSFDVANGKKKARVRLVRPTKKPEKSPIANLTPRSLIDGEAAKEHGMDEFKGAAIGVFVDEPADVILAIALEKGTEAEAKAALATVLPAAGKAKK</sequence>
<keyword evidence="4" id="KW-1185">Reference proteome</keyword>
<protein>
    <recommendedName>
        <fullName evidence="5">Lipoprotein</fullName>
    </recommendedName>
</protein>
<evidence type="ECO:0000313" key="4">
    <source>
        <dbReference type="Proteomes" id="UP001221411"/>
    </source>
</evidence>
<dbReference type="Proteomes" id="UP001221411">
    <property type="component" value="Unassembled WGS sequence"/>
</dbReference>
<name>A0ABT5EU99_9BACT</name>
<evidence type="ECO:0008006" key="5">
    <source>
        <dbReference type="Google" id="ProtNLM"/>
    </source>
</evidence>
<evidence type="ECO:0000256" key="2">
    <source>
        <dbReference type="SAM" id="SignalP"/>
    </source>
</evidence>
<feature type="compositionally biased region" description="Pro residues" evidence="1">
    <location>
        <begin position="37"/>
        <end position="50"/>
    </location>
</feature>
<proteinExistence type="predicted"/>
<feature type="compositionally biased region" description="Low complexity" evidence="1">
    <location>
        <begin position="26"/>
        <end position="36"/>
    </location>
</feature>
<feature type="signal peptide" evidence="2">
    <location>
        <begin position="1"/>
        <end position="20"/>
    </location>
</feature>